<accession>A0A059FF65</accession>
<comment type="caution">
    <text evidence="2">The sequence shown here is derived from an EMBL/GenBank/DDBJ whole genome shotgun (WGS) entry which is preliminary data.</text>
</comment>
<dbReference type="RefSeq" id="WP_035580620.1">
    <property type="nucleotide sequence ID" value="NZ_ARYJ01000004.1"/>
</dbReference>
<reference evidence="2 3" key="1">
    <citation type="journal article" date="2014" name="Antonie Van Leeuwenhoek">
        <title>Hyphomonas beringensis sp. nov. and Hyphomonas chukchiensis sp. nov., isolated from surface seawater of the Bering Sea and Chukchi Sea.</title>
        <authorList>
            <person name="Li C."/>
            <person name="Lai Q."/>
            <person name="Li G."/>
            <person name="Dong C."/>
            <person name="Wang J."/>
            <person name="Liao Y."/>
            <person name="Shao Z."/>
        </authorList>
    </citation>
    <scope>NUCLEOTIDE SEQUENCE [LARGE SCALE GENOMIC DNA]</scope>
    <source>
        <strain evidence="2 3">VP2</strain>
    </source>
</reference>
<dbReference type="Gene3D" id="3.30.110.170">
    <property type="entry name" value="Protein of unknown function (DUF541), domain 1"/>
    <property type="match status" value="1"/>
</dbReference>
<dbReference type="InterPro" id="IPR052022">
    <property type="entry name" value="26kDa_periplasmic_antigen"/>
</dbReference>
<dbReference type="OrthoDB" id="9813144at2"/>
<evidence type="ECO:0000256" key="1">
    <source>
        <dbReference type="SAM" id="SignalP"/>
    </source>
</evidence>
<dbReference type="InterPro" id="IPR007497">
    <property type="entry name" value="SIMPL/DUF541"/>
</dbReference>
<dbReference type="PANTHER" id="PTHR34387:SF1">
    <property type="entry name" value="PERIPLASMIC IMMUNOGENIC PROTEIN"/>
    <property type="match status" value="1"/>
</dbReference>
<dbReference type="EMBL" id="ARYJ01000004">
    <property type="protein sequence ID" value="KCZ89285.1"/>
    <property type="molecule type" value="Genomic_DNA"/>
</dbReference>
<dbReference type="GO" id="GO:0006974">
    <property type="term" value="P:DNA damage response"/>
    <property type="evidence" value="ECO:0007669"/>
    <property type="project" value="TreeGrafter"/>
</dbReference>
<dbReference type="eggNOG" id="COG2968">
    <property type="taxonomic scope" value="Bacteria"/>
</dbReference>
<dbReference type="PATRIC" id="fig|1280952.3.peg.1651"/>
<dbReference type="Pfam" id="PF04402">
    <property type="entry name" value="SIMPL"/>
    <property type="match status" value="1"/>
</dbReference>
<evidence type="ECO:0000313" key="3">
    <source>
        <dbReference type="Proteomes" id="UP000024816"/>
    </source>
</evidence>
<protein>
    <submittedName>
        <fullName evidence="2">Outer membrane protein</fullName>
    </submittedName>
</protein>
<dbReference type="PANTHER" id="PTHR34387">
    <property type="entry name" value="SLR1258 PROTEIN"/>
    <property type="match status" value="1"/>
</dbReference>
<dbReference type="STRING" id="1280952.HJA_08307"/>
<keyword evidence="1" id="KW-0732">Signal</keyword>
<sequence>MRRFLPLLTSTAALALIVPQVACAQMQGPALGLSQQAVTGAYQAPNSIQPETTLSISAQSTVKREPDIAYINAGVQAEGETATAAMESQAEAMTGVFDALEKAGVAKKDMQTSNFSLWPRYTYIETKLKDGSSRGEQKLIGYTASNQLTIKVRDLDNLGSTLDSLVKAGGNTFNGLNFALDDDAEVRDEARRQAMADARARADLYAEAAGLRVLRIVTISESGNYSPSPMPMARMQEAKMADAVSTPMAGGEVGYSATVNVVFELGE</sequence>
<feature type="signal peptide" evidence="1">
    <location>
        <begin position="1"/>
        <end position="24"/>
    </location>
</feature>
<dbReference type="Gene3D" id="3.30.70.2970">
    <property type="entry name" value="Protein of unknown function (DUF541), domain 2"/>
    <property type="match status" value="1"/>
</dbReference>
<proteinExistence type="predicted"/>
<evidence type="ECO:0000313" key="2">
    <source>
        <dbReference type="EMBL" id="KCZ89285.1"/>
    </source>
</evidence>
<feature type="chain" id="PRO_5001572296" evidence="1">
    <location>
        <begin position="25"/>
        <end position="267"/>
    </location>
</feature>
<dbReference type="AlphaFoldDB" id="A0A059FF65"/>
<dbReference type="Proteomes" id="UP000024816">
    <property type="component" value="Unassembled WGS sequence"/>
</dbReference>
<name>A0A059FF65_9PROT</name>
<keyword evidence="3" id="KW-1185">Reference proteome</keyword>
<gene>
    <name evidence="2" type="ORF">HJA_08307</name>
</gene>
<organism evidence="2 3">
    <name type="scientific">Hyphomonas jannaschiana VP2</name>
    <dbReference type="NCBI Taxonomy" id="1280952"/>
    <lineage>
        <taxon>Bacteria</taxon>
        <taxon>Pseudomonadati</taxon>
        <taxon>Pseudomonadota</taxon>
        <taxon>Alphaproteobacteria</taxon>
        <taxon>Hyphomonadales</taxon>
        <taxon>Hyphomonadaceae</taxon>
        <taxon>Hyphomonas</taxon>
    </lineage>
</organism>